<dbReference type="InterPro" id="IPR000683">
    <property type="entry name" value="Gfo/Idh/MocA-like_OxRdtase_N"/>
</dbReference>
<dbReference type="CDD" id="cd00208">
    <property type="entry name" value="LbetaH"/>
    <property type="match status" value="1"/>
</dbReference>
<dbReference type="Pfam" id="PF01408">
    <property type="entry name" value="GFO_IDH_MocA"/>
    <property type="match status" value="1"/>
</dbReference>
<dbReference type="GO" id="GO:0000166">
    <property type="term" value="F:nucleotide binding"/>
    <property type="evidence" value="ECO:0007669"/>
    <property type="project" value="InterPro"/>
</dbReference>
<dbReference type="Pfam" id="PF22725">
    <property type="entry name" value="GFO_IDH_MocA_C3"/>
    <property type="match status" value="1"/>
</dbReference>
<accession>H8FQ92</accession>
<dbReference type="InterPro" id="IPR036291">
    <property type="entry name" value="NAD(P)-bd_dom_sf"/>
</dbReference>
<dbReference type="AlphaFoldDB" id="H8FQ92"/>
<proteinExistence type="predicted"/>
<dbReference type="SUPFAM" id="SSF55347">
    <property type="entry name" value="Glyceraldehyde-3-phosphate dehydrogenase-like, C-terminal domain"/>
    <property type="match status" value="1"/>
</dbReference>
<dbReference type="Gene3D" id="2.160.10.10">
    <property type="entry name" value="Hexapeptide repeat proteins"/>
    <property type="match status" value="1"/>
</dbReference>
<comment type="caution">
    <text evidence="3">The sequence shown here is derived from an EMBL/GenBank/DDBJ whole genome shotgun (WGS) entry which is preliminary data.</text>
</comment>
<dbReference type="STRING" id="1150626.PHAMO_210041"/>
<dbReference type="OrthoDB" id="9800846at2"/>
<dbReference type="eggNOG" id="COG0673">
    <property type="taxonomic scope" value="Bacteria"/>
</dbReference>
<organism evidence="3 4">
    <name type="scientific">Magnetospirillum molischianum DSM 120</name>
    <dbReference type="NCBI Taxonomy" id="1150626"/>
    <lineage>
        <taxon>Bacteria</taxon>
        <taxon>Pseudomonadati</taxon>
        <taxon>Pseudomonadota</taxon>
        <taxon>Alphaproteobacteria</taxon>
        <taxon>Rhodospirillales</taxon>
        <taxon>Rhodospirillaceae</taxon>
        <taxon>Magnetospirillum</taxon>
    </lineage>
</organism>
<protein>
    <submittedName>
        <fullName evidence="3">NAD-dependent oxidoreductase</fullName>
        <ecNumber evidence="3">2.3.1.-</ecNumber>
    </submittedName>
</protein>
<dbReference type="SUPFAM" id="SSF51161">
    <property type="entry name" value="Trimeric LpxA-like enzymes"/>
    <property type="match status" value="1"/>
</dbReference>
<gene>
    <name evidence="3" type="ORF">PHAMO_210041</name>
</gene>
<feature type="domain" description="Gfo/Idh/MocA-like oxidoreductase N-terminal" evidence="1">
    <location>
        <begin position="12"/>
        <end position="125"/>
    </location>
</feature>
<keyword evidence="4" id="KW-1185">Reference proteome</keyword>
<dbReference type="eggNOG" id="COG0110">
    <property type="taxonomic scope" value="Bacteria"/>
</dbReference>
<dbReference type="CDD" id="cd03358">
    <property type="entry name" value="LbH_WxcM_N_like"/>
    <property type="match status" value="1"/>
</dbReference>
<keyword evidence="3" id="KW-0808">Transferase</keyword>
<reference evidence="3 4" key="1">
    <citation type="journal article" date="2012" name="J. Bacteriol.">
        <title>Draft Genome Sequence of the Purple Photosynthetic Bacterium Phaeospirillum molischianum DSM120, a Particularly Versatile Bacterium.</title>
        <authorList>
            <person name="Duquesne K."/>
            <person name="Prima V."/>
            <person name="Ji B."/>
            <person name="Rouy Z."/>
            <person name="Medigue C."/>
            <person name="Talla E."/>
            <person name="Sturgis J.N."/>
        </authorList>
    </citation>
    <scope>NUCLEOTIDE SEQUENCE [LARGE SCALE GENOMIC DNA]</scope>
    <source>
        <strain evidence="4">DSM120</strain>
    </source>
</reference>
<dbReference type="Pfam" id="PF14602">
    <property type="entry name" value="Hexapep_2"/>
    <property type="match status" value="1"/>
</dbReference>
<name>H8FQ92_MAGML</name>
<evidence type="ECO:0000259" key="1">
    <source>
        <dbReference type="Pfam" id="PF01408"/>
    </source>
</evidence>
<dbReference type="InterPro" id="IPR011004">
    <property type="entry name" value="Trimer_LpxA-like_sf"/>
</dbReference>
<dbReference type="EC" id="2.3.1.-" evidence="3"/>
<dbReference type="SUPFAM" id="SSF51735">
    <property type="entry name" value="NAD(P)-binding Rossmann-fold domains"/>
    <property type="match status" value="1"/>
</dbReference>
<dbReference type="EMBL" id="CAHP01000014">
    <property type="protein sequence ID" value="CCG40530.1"/>
    <property type="molecule type" value="Genomic_DNA"/>
</dbReference>
<feature type="domain" description="GFO/IDH/MocA-like oxidoreductase" evidence="2">
    <location>
        <begin position="133"/>
        <end position="242"/>
    </location>
</feature>
<evidence type="ECO:0000259" key="2">
    <source>
        <dbReference type="Pfam" id="PF22725"/>
    </source>
</evidence>
<keyword evidence="3" id="KW-0012">Acyltransferase</keyword>
<dbReference type="RefSeq" id="WP_002726876.1">
    <property type="nucleotide sequence ID" value="NZ_CAHP01000014.1"/>
</dbReference>
<dbReference type="GO" id="GO:0016746">
    <property type="term" value="F:acyltransferase activity"/>
    <property type="evidence" value="ECO:0007669"/>
    <property type="project" value="UniProtKB-KW"/>
</dbReference>
<evidence type="ECO:0000313" key="3">
    <source>
        <dbReference type="EMBL" id="CCG40530.1"/>
    </source>
</evidence>
<dbReference type="Proteomes" id="UP000004169">
    <property type="component" value="Unassembled WGS sequence"/>
</dbReference>
<dbReference type="Gene3D" id="3.30.360.10">
    <property type="entry name" value="Dihydrodipicolinate Reductase, domain 2"/>
    <property type="match status" value="1"/>
</dbReference>
<evidence type="ECO:0000313" key="4">
    <source>
        <dbReference type="Proteomes" id="UP000004169"/>
    </source>
</evidence>
<dbReference type="PANTHER" id="PTHR43377">
    <property type="entry name" value="BILIVERDIN REDUCTASE A"/>
    <property type="match status" value="1"/>
</dbReference>
<dbReference type="InterPro" id="IPR051450">
    <property type="entry name" value="Gfo/Idh/MocA_Oxidoreductases"/>
</dbReference>
<dbReference type="Gene3D" id="3.40.50.720">
    <property type="entry name" value="NAD(P)-binding Rossmann-like Domain"/>
    <property type="match status" value="1"/>
</dbReference>
<dbReference type="Pfam" id="PF00132">
    <property type="entry name" value="Hexapep"/>
    <property type="match status" value="1"/>
</dbReference>
<dbReference type="InterPro" id="IPR055170">
    <property type="entry name" value="GFO_IDH_MocA-like_dom"/>
</dbReference>
<dbReference type="PANTHER" id="PTHR43377:SF6">
    <property type="entry name" value="GFO_IDH_MOCA-LIKE OXIDOREDUCTASE N-TERMINAL DOMAIN-CONTAINING PROTEIN"/>
    <property type="match status" value="1"/>
</dbReference>
<sequence>MTQENKTKSGYVAVAGCGYWGKNLVRNLAALNVLGAVCDPVPAVAERHAAEYGVKALDWSEVLRNPDLTAVVIAAPAALHASMAMDALMAGKNIFVEKPLSINVAEAEALCKEANRRGLVLMVGHLLQYHPVFLKLKQMVADGTLGRLNYIYSNRLNLGKFRNEENILWSFAPHDISMILSLAGQEPASVSAVGANFLHEHIADVTTTHMSFADGIRAHVFVSWLHPFKEQKLVVVGDRGMAVFDDGQPWGNKLVLFKHSVHWKNGMPEPDKAEGLPVEVPQDEPLRLECQHFLDCVRTGATPRTDGWEGLRVLKVLQKAQDSLAETLKPPETAAKPAFPGVIVHESAYIDDQVQIGEGSRVWHFSHILSRTTIGQNVNIGQNVVAGPDVTVGDNCKIQNNVSIYKGVTLEQGVFCGPSCVFTNVLTPRAEVNRKADFLPTLVRRGTTIGANATIVCGHTINEYAMIAAGAVVTHDVPAFALMAGVPARRIGWVSRAGERLGDDLICPRDGSRYRETGPDQLEEILT</sequence>
<dbReference type="InterPro" id="IPR001451">
    <property type="entry name" value="Hexapep"/>
</dbReference>